<evidence type="ECO:0000256" key="4">
    <source>
        <dbReference type="ARBA" id="ARBA00022723"/>
    </source>
</evidence>
<dbReference type="InterPro" id="IPR001128">
    <property type="entry name" value="Cyt_P450"/>
</dbReference>
<organism evidence="9 10">
    <name type="scientific">Apiospora phragmitis</name>
    <dbReference type="NCBI Taxonomy" id="2905665"/>
    <lineage>
        <taxon>Eukaryota</taxon>
        <taxon>Fungi</taxon>
        <taxon>Dikarya</taxon>
        <taxon>Ascomycota</taxon>
        <taxon>Pezizomycotina</taxon>
        <taxon>Sordariomycetes</taxon>
        <taxon>Xylariomycetidae</taxon>
        <taxon>Amphisphaeriales</taxon>
        <taxon>Apiosporaceae</taxon>
        <taxon>Apiospora</taxon>
    </lineage>
</organism>
<evidence type="ECO:0000256" key="3">
    <source>
        <dbReference type="ARBA" id="ARBA00022617"/>
    </source>
</evidence>
<keyword evidence="10" id="KW-1185">Reference proteome</keyword>
<dbReference type="InterPro" id="IPR036396">
    <property type="entry name" value="Cyt_P450_sf"/>
</dbReference>
<keyword evidence="7 8" id="KW-0503">Monooxygenase</keyword>
<dbReference type="PRINTS" id="PR00463">
    <property type="entry name" value="EP450I"/>
</dbReference>
<dbReference type="PANTHER" id="PTHR24305:SF157">
    <property type="entry name" value="N-ACETYLTRYPTOPHAN 6-HYDROXYLASE IVOC-RELATED"/>
    <property type="match status" value="1"/>
</dbReference>
<dbReference type="PROSITE" id="PS00086">
    <property type="entry name" value="CYTOCHROME_P450"/>
    <property type="match status" value="1"/>
</dbReference>
<dbReference type="InterPro" id="IPR017972">
    <property type="entry name" value="Cyt_P450_CS"/>
</dbReference>
<sequence>MPNRGQILTWGELKDLPYLSAVIMEALRLSFRSVQRLPRVNRLASLEYREWTIPSNTPVSMDAYHMHMNKTIFPEPEEFWPGRWLGNPKGPDGIRPLSHYIVSFSRGARGCLGLNLAMMELYLALATMFRRHDFELFETTRNDVDFSVDLVRPMPKFSSKGVRVIVK</sequence>
<evidence type="ECO:0000256" key="7">
    <source>
        <dbReference type="ARBA" id="ARBA00023033"/>
    </source>
</evidence>
<evidence type="ECO:0000256" key="2">
    <source>
        <dbReference type="ARBA" id="ARBA00010617"/>
    </source>
</evidence>
<dbReference type="InterPro" id="IPR002401">
    <property type="entry name" value="Cyt_P450_E_grp-I"/>
</dbReference>
<accession>A0ABR1UID5</accession>
<keyword evidence="5 8" id="KW-0560">Oxidoreductase</keyword>
<comment type="similarity">
    <text evidence="2 8">Belongs to the cytochrome P450 family.</text>
</comment>
<keyword evidence="6 8" id="KW-0408">Iron</keyword>
<comment type="cofactor">
    <cofactor evidence="1">
        <name>heme</name>
        <dbReference type="ChEBI" id="CHEBI:30413"/>
    </cofactor>
</comment>
<dbReference type="InterPro" id="IPR050121">
    <property type="entry name" value="Cytochrome_P450_monoxygenase"/>
</dbReference>
<name>A0ABR1UID5_9PEZI</name>
<reference evidence="9 10" key="1">
    <citation type="submission" date="2023-01" db="EMBL/GenBank/DDBJ databases">
        <title>Analysis of 21 Apiospora genomes using comparative genomics revels a genus with tremendous synthesis potential of carbohydrate active enzymes and secondary metabolites.</title>
        <authorList>
            <person name="Sorensen T."/>
        </authorList>
    </citation>
    <scope>NUCLEOTIDE SEQUENCE [LARGE SCALE GENOMIC DNA]</scope>
    <source>
        <strain evidence="9 10">CBS 135458</strain>
    </source>
</reference>
<dbReference type="GeneID" id="92093382"/>
<dbReference type="PANTHER" id="PTHR24305">
    <property type="entry name" value="CYTOCHROME P450"/>
    <property type="match status" value="1"/>
</dbReference>
<evidence type="ECO:0000256" key="8">
    <source>
        <dbReference type="RuleBase" id="RU000461"/>
    </source>
</evidence>
<evidence type="ECO:0008006" key="11">
    <source>
        <dbReference type="Google" id="ProtNLM"/>
    </source>
</evidence>
<evidence type="ECO:0000313" key="10">
    <source>
        <dbReference type="Proteomes" id="UP001480595"/>
    </source>
</evidence>
<protein>
    <recommendedName>
        <fullName evidence="11">Cytochrome P450</fullName>
    </recommendedName>
</protein>
<proteinExistence type="inferred from homology"/>
<gene>
    <name evidence="9" type="ORF">PG994_008910</name>
</gene>
<dbReference type="Gene3D" id="1.10.630.10">
    <property type="entry name" value="Cytochrome P450"/>
    <property type="match status" value="1"/>
</dbReference>
<evidence type="ECO:0000313" key="9">
    <source>
        <dbReference type="EMBL" id="KAK8058462.1"/>
    </source>
</evidence>
<keyword evidence="4 8" id="KW-0479">Metal-binding</keyword>
<dbReference type="Proteomes" id="UP001480595">
    <property type="component" value="Unassembled WGS sequence"/>
</dbReference>
<keyword evidence="3 8" id="KW-0349">Heme</keyword>
<comment type="caution">
    <text evidence="9">The sequence shown here is derived from an EMBL/GenBank/DDBJ whole genome shotgun (WGS) entry which is preliminary data.</text>
</comment>
<dbReference type="EMBL" id="JAQQWL010000009">
    <property type="protein sequence ID" value="KAK8058462.1"/>
    <property type="molecule type" value="Genomic_DNA"/>
</dbReference>
<evidence type="ECO:0000256" key="1">
    <source>
        <dbReference type="ARBA" id="ARBA00001971"/>
    </source>
</evidence>
<evidence type="ECO:0000256" key="5">
    <source>
        <dbReference type="ARBA" id="ARBA00023002"/>
    </source>
</evidence>
<dbReference type="Pfam" id="PF00067">
    <property type="entry name" value="p450"/>
    <property type="match status" value="1"/>
</dbReference>
<evidence type="ECO:0000256" key="6">
    <source>
        <dbReference type="ARBA" id="ARBA00023004"/>
    </source>
</evidence>
<dbReference type="SUPFAM" id="SSF48264">
    <property type="entry name" value="Cytochrome P450"/>
    <property type="match status" value="1"/>
</dbReference>
<dbReference type="RefSeq" id="XP_066713908.1">
    <property type="nucleotide sequence ID" value="XM_066860319.1"/>
</dbReference>